<reference evidence="7 8" key="1">
    <citation type="journal article" date="2015" name="Genome Biol. Evol.">
        <title>The genome of winter moth (Operophtera brumata) provides a genomic perspective on sexual dimorphism and phenology.</title>
        <authorList>
            <person name="Derks M.F."/>
            <person name="Smit S."/>
            <person name="Salis L."/>
            <person name="Schijlen E."/>
            <person name="Bossers A."/>
            <person name="Mateman C."/>
            <person name="Pijl A.S."/>
            <person name="de Ridder D."/>
            <person name="Groenen M.A."/>
            <person name="Visser M.E."/>
            <person name="Megens H.J."/>
        </authorList>
    </citation>
    <scope>NUCLEOTIDE SEQUENCE [LARGE SCALE GENOMIC DNA]</scope>
    <source>
        <strain evidence="7">WM2013NL</strain>
        <tissue evidence="7">Head and thorax</tissue>
    </source>
</reference>
<organism evidence="7 8">
    <name type="scientific">Operophtera brumata</name>
    <name type="common">Winter moth</name>
    <name type="synonym">Phalaena brumata</name>
    <dbReference type="NCBI Taxonomy" id="104452"/>
    <lineage>
        <taxon>Eukaryota</taxon>
        <taxon>Metazoa</taxon>
        <taxon>Ecdysozoa</taxon>
        <taxon>Arthropoda</taxon>
        <taxon>Hexapoda</taxon>
        <taxon>Insecta</taxon>
        <taxon>Pterygota</taxon>
        <taxon>Neoptera</taxon>
        <taxon>Endopterygota</taxon>
        <taxon>Lepidoptera</taxon>
        <taxon>Glossata</taxon>
        <taxon>Ditrysia</taxon>
        <taxon>Geometroidea</taxon>
        <taxon>Geometridae</taxon>
        <taxon>Larentiinae</taxon>
        <taxon>Operophtera</taxon>
    </lineage>
</organism>
<feature type="transmembrane region" description="Helical" evidence="5">
    <location>
        <begin position="56"/>
        <end position="74"/>
    </location>
</feature>
<dbReference type="EMBL" id="JTDY01009385">
    <property type="protein sequence ID" value="KOB63581.1"/>
    <property type="molecule type" value="Genomic_DNA"/>
</dbReference>
<dbReference type="Pfam" id="PF08510">
    <property type="entry name" value="PIG-P"/>
    <property type="match status" value="1"/>
</dbReference>
<gene>
    <name evidence="7" type="ORF">OBRU01_24777</name>
</gene>
<dbReference type="GO" id="GO:0016020">
    <property type="term" value="C:membrane"/>
    <property type="evidence" value="ECO:0007669"/>
    <property type="project" value="UniProtKB-SubCell"/>
</dbReference>
<evidence type="ECO:0000256" key="5">
    <source>
        <dbReference type="SAM" id="Phobius"/>
    </source>
</evidence>
<dbReference type="GO" id="GO:0016757">
    <property type="term" value="F:glycosyltransferase activity"/>
    <property type="evidence" value="ECO:0007669"/>
    <property type="project" value="UniProtKB-KW"/>
</dbReference>
<evidence type="ECO:0000313" key="7">
    <source>
        <dbReference type="EMBL" id="KOB63581.1"/>
    </source>
</evidence>
<evidence type="ECO:0000313" key="8">
    <source>
        <dbReference type="Proteomes" id="UP000037510"/>
    </source>
</evidence>
<keyword evidence="7" id="KW-0328">Glycosyltransferase</keyword>
<keyword evidence="3 5" id="KW-1133">Transmembrane helix</keyword>
<keyword evidence="4 5" id="KW-0472">Membrane</keyword>
<comment type="caution">
    <text evidence="7">The sequence shown here is derived from an EMBL/GenBank/DDBJ whole genome shotgun (WGS) entry which is preliminary data.</text>
</comment>
<feature type="transmembrane region" description="Helical" evidence="5">
    <location>
        <begin position="14"/>
        <end position="36"/>
    </location>
</feature>
<dbReference type="STRING" id="104452.A0A0L7KKI2"/>
<evidence type="ECO:0000259" key="6">
    <source>
        <dbReference type="Pfam" id="PF08510"/>
    </source>
</evidence>
<dbReference type="AlphaFoldDB" id="A0A0L7KKI2"/>
<evidence type="ECO:0000256" key="2">
    <source>
        <dbReference type="ARBA" id="ARBA00022692"/>
    </source>
</evidence>
<keyword evidence="8" id="KW-1185">Reference proteome</keyword>
<evidence type="ECO:0000256" key="4">
    <source>
        <dbReference type="ARBA" id="ARBA00023136"/>
    </source>
</evidence>
<dbReference type="InterPro" id="IPR052263">
    <property type="entry name" value="GPI_Anchor_Biosynth"/>
</dbReference>
<comment type="subcellular location">
    <subcellularLocation>
        <location evidence="1">Membrane</location>
        <topology evidence="1">Multi-pass membrane protein</topology>
    </subcellularLocation>
</comment>
<dbReference type="GO" id="GO:0005783">
    <property type="term" value="C:endoplasmic reticulum"/>
    <property type="evidence" value="ECO:0007669"/>
    <property type="project" value="TreeGrafter"/>
</dbReference>
<dbReference type="InterPro" id="IPR013717">
    <property type="entry name" value="PIG-P"/>
</dbReference>
<evidence type="ECO:0000256" key="3">
    <source>
        <dbReference type="ARBA" id="ARBA00022989"/>
    </source>
</evidence>
<name>A0A0L7KKI2_OPEBR</name>
<sequence length="159" mass="18560">MPEHTPAPTPARSLYGFFMYLFSKTILGIYCIWAFTPDYYLHMFNFYYYPQKYWSTAIPIQCLVALTMVVFFICPSSNMILTPNIDSINTIVDPLSNFGMENVKKRKSLVVKKCVCMDVSKCNINHYNEMPDCEEGTVPLLHDLDIRFVCRKLYYKKNA</sequence>
<dbReference type="PANTHER" id="PTHR46346">
    <property type="entry name" value="PHOSPHATIDYLINOSITOL N-ACETYLGLUCOSAMINYLTRANSFERASE SUBUNIT P"/>
    <property type="match status" value="1"/>
</dbReference>
<evidence type="ECO:0000256" key="1">
    <source>
        <dbReference type="ARBA" id="ARBA00004141"/>
    </source>
</evidence>
<keyword evidence="7" id="KW-0808">Transferase</keyword>
<protein>
    <submittedName>
        <fullName evidence="7">Phosphatidylinositol N-acetylglucosaminyltransferase subunit P</fullName>
    </submittedName>
</protein>
<accession>A0A0L7KKI2</accession>
<dbReference type="GO" id="GO:0006506">
    <property type="term" value="P:GPI anchor biosynthetic process"/>
    <property type="evidence" value="ECO:0007669"/>
    <property type="project" value="TreeGrafter"/>
</dbReference>
<proteinExistence type="predicted"/>
<keyword evidence="2 5" id="KW-0812">Transmembrane</keyword>
<dbReference type="Proteomes" id="UP000037510">
    <property type="component" value="Unassembled WGS sequence"/>
</dbReference>
<dbReference type="PANTHER" id="PTHR46346:SF1">
    <property type="entry name" value="PHOSPHATIDYLINOSITOL N-ACETYLGLUCOSAMINYLTRANSFERASE SUBUNIT P"/>
    <property type="match status" value="1"/>
</dbReference>
<feature type="domain" description="PIG-P" evidence="6">
    <location>
        <begin position="12"/>
        <end position="154"/>
    </location>
</feature>